<accession>A0A0B0MIG6</accession>
<protein>
    <submittedName>
        <fullName evidence="1">Uncharacterized protein</fullName>
    </submittedName>
</protein>
<evidence type="ECO:0000313" key="3">
    <source>
        <dbReference type="Proteomes" id="UP000032142"/>
    </source>
</evidence>
<reference evidence="1" key="1">
    <citation type="submission" date="2014-09" db="EMBL/GenBank/DDBJ databases">
        <title>G. arboreum L. cv. AKA8401 A2 genome assembly version 1.0.</title>
        <authorList>
            <person name="Mudge J."/>
            <person name="Ramaraj T."/>
            <person name="Lindquist I.E."/>
            <person name="Bharti A.K."/>
            <person name="Sundararajan A."/>
            <person name="Cameron C.T."/>
            <person name="Woodward J.E."/>
            <person name="May G.D."/>
            <person name="Brubaker C."/>
            <person name="Broadhvest J."/>
            <person name="Wilkins T.A."/>
        </authorList>
    </citation>
    <scope>NUCLEOTIDE SEQUENCE</scope>
</reference>
<gene>
    <name evidence="2" type="ORF">F383_01037</name>
    <name evidence="1" type="ORF">F383_19654</name>
</gene>
<reference evidence="3" key="2">
    <citation type="submission" date="2014-09" db="EMBL/GenBank/DDBJ databases">
        <authorList>
            <person name="Mudge J."/>
            <person name="Ramaraj T."/>
            <person name="Lindquist I.E."/>
            <person name="Bharti A.K."/>
            <person name="Sundararajan A."/>
            <person name="Cameron C.T."/>
            <person name="Woodward J.E."/>
            <person name="May G.D."/>
            <person name="Brubaker C."/>
            <person name="Broadhvest J."/>
            <person name="Wilkins T.A."/>
        </authorList>
    </citation>
    <scope>NUCLEOTIDE SEQUENCE</scope>
    <source>
        <strain evidence="3">cv. AKA8401</strain>
    </source>
</reference>
<name>A0A0B0MIG6_GOSAR</name>
<proteinExistence type="predicted"/>
<dbReference type="Proteomes" id="UP000032142">
    <property type="component" value="Unassembled WGS sequence"/>
</dbReference>
<sequence>MLRLLDSLLSPS</sequence>
<dbReference type="EMBL" id="KN446973">
    <property type="protein sequence ID" value="KHG28903.1"/>
    <property type="molecule type" value="Genomic_DNA"/>
</dbReference>
<keyword evidence="3" id="KW-1185">Reference proteome</keyword>
<evidence type="ECO:0000313" key="2">
    <source>
        <dbReference type="EMBL" id="KHG28903.1"/>
    </source>
</evidence>
<organism evidence="1 3">
    <name type="scientific">Gossypium arboreum</name>
    <name type="common">Tree cotton</name>
    <name type="synonym">Gossypium nanking</name>
    <dbReference type="NCBI Taxonomy" id="29729"/>
    <lineage>
        <taxon>Eukaryota</taxon>
        <taxon>Viridiplantae</taxon>
        <taxon>Streptophyta</taxon>
        <taxon>Embryophyta</taxon>
        <taxon>Tracheophyta</taxon>
        <taxon>Spermatophyta</taxon>
        <taxon>Magnoliopsida</taxon>
        <taxon>eudicotyledons</taxon>
        <taxon>Gunneridae</taxon>
        <taxon>Pentapetalae</taxon>
        <taxon>rosids</taxon>
        <taxon>malvids</taxon>
        <taxon>Malvales</taxon>
        <taxon>Malvaceae</taxon>
        <taxon>Malvoideae</taxon>
        <taxon>Gossypium</taxon>
    </lineage>
</organism>
<dbReference type="EMBL" id="JRRC01116638">
    <property type="protein sequence ID" value="KHG00172.1"/>
    <property type="molecule type" value="Genomic_DNA"/>
</dbReference>
<evidence type="ECO:0000313" key="1">
    <source>
        <dbReference type="EMBL" id="KHG00172.1"/>
    </source>
</evidence>